<name>A0A8J7CQ26_9PROT</name>
<keyword evidence="6" id="KW-1185">Reference proteome</keyword>
<dbReference type="Gene3D" id="3.90.79.10">
    <property type="entry name" value="Nucleoside Triphosphate Pyrophosphohydrolase"/>
    <property type="match status" value="1"/>
</dbReference>
<protein>
    <submittedName>
        <fullName evidence="5">NUDIX hydrolase</fullName>
    </submittedName>
</protein>
<dbReference type="Pfam" id="PF14803">
    <property type="entry name" value="Zn_ribbon_Nudix"/>
    <property type="match status" value="1"/>
</dbReference>
<keyword evidence="2 5" id="KW-0378">Hydrolase</keyword>
<dbReference type="InterPro" id="IPR020084">
    <property type="entry name" value="NUDIX_hydrolase_CS"/>
</dbReference>
<organism evidence="5 6">
    <name type="scientific">Phaeovibrio sulfidiphilus</name>
    <dbReference type="NCBI Taxonomy" id="1220600"/>
    <lineage>
        <taxon>Bacteria</taxon>
        <taxon>Pseudomonadati</taxon>
        <taxon>Pseudomonadota</taxon>
        <taxon>Alphaproteobacteria</taxon>
        <taxon>Rhodospirillales</taxon>
        <taxon>Rhodospirillaceae</taxon>
        <taxon>Phaeovibrio</taxon>
    </lineage>
</organism>
<evidence type="ECO:0000256" key="3">
    <source>
        <dbReference type="SAM" id="MobiDB-lite"/>
    </source>
</evidence>
<dbReference type="CDD" id="cd04511">
    <property type="entry name" value="NUDIX_Hydrolase"/>
    <property type="match status" value="1"/>
</dbReference>
<dbReference type="SUPFAM" id="SSF55811">
    <property type="entry name" value="Nudix"/>
    <property type="match status" value="1"/>
</dbReference>
<dbReference type="PROSITE" id="PS51462">
    <property type="entry name" value="NUDIX"/>
    <property type="match status" value="1"/>
</dbReference>
<dbReference type="GO" id="GO:0016787">
    <property type="term" value="F:hydrolase activity"/>
    <property type="evidence" value="ECO:0007669"/>
    <property type="project" value="UniProtKB-KW"/>
</dbReference>
<dbReference type="Gene3D" id="2.20.70.10">
    <property type="match status" value="1"/>
</dbReference>
<gene>
    <name evidence="5" type="ORF">IHV25_08940</name>
</gene>
<dbReference type="Proteomes" id="UP000631034">
    <property type="component" value="Unassembled WGS sequence"/>
</dbReference>
<dbReference type="PANTHER" id="PTHR43222:SF2">
    <property type="entry name" value="NUDIX HYDROLASE 23, CHLOROPLASTIC"/>
    <property type="match status" value="1"/>
</dbReference>
<dbReference type="AlphaFoldDB" id="A0A8J7CQ26"/>
<dbReference type="InterPro" id="IPR000086">
    <property type="entry name" value="NUDIX_hydrolase_dom"/>
</dbReference>
<feature type="region of interest" description="Disordered" evidence="3">
    <location>
        <begin position="1"/>
        <end position="39"/>
    </location>
</feature>
<evidence type="ECO:0000256" key="2">
    <source>
        <dbReference type="ARBA" id="ARBA00022801"/>
    </source>
</evidence>
<dbReference type="Pfam" id="PF00293">
    <property type="entry name" value="NUDIX"/>
    <property type="match status" value="1"/>
</dbReference>
<comment type="caution">
    <text evidence="5">The sequence shown here is derived from an EMBL/GenBank/DDBJ whole genome shotgun (WGS) entry which is preliminary data.</text>
</comment>
<accession>A0A8J7CQ26</accession>
<dbReference type="PANTHER" id="PTHR43222">
    <property type="entry name" value="NUDIX HYDROLASE 23"/>
    <property type="match status" value="1"/>
</dbReference>
<proteinExistence type="predicted"/>
<sequence>MSEDDGSLSEDGGSDETVRKVEPSRLPLPLTPPPFENFIPEGDTRKRSVCRSCGQILYQNPRIVVGAVCVMNRRFLLVRRAIEPRIGAWTFPCGYMEMNETTREGAAREVREEAGAHVEVEDLLAVYSLPHISQVHMMYRARMLTPDHAPGEESLESRLFEWSDIPWDDLAFPTTHWTLRDYARADGRTDFAPFDRPEPG</sequence>
<evidence type="ECO:0000259" key="4">
    <source>
        <dbReference type="PROSITE" id="PS51462"/>
    </source>
</evidence>
<reference evidence="5" key="1">
    <citation type="submission" date="2020-10" db="EMBL/GenBank/DDBJ databases">
        <title>Genome sequence of the unusual species of purple photosynthetic bacteria, Phaeovibrio sulfidiphilus DSM 23193, type strain.</title>
        <authorList>
            <person name="Kyndt J.A."/>
            <person name="Meyer T.E."/>
        </authorList>
    </citation>
    <scope>NUCLEOTIDE SEQUENCE</scope>
    <source>
        <strain evidence="5">DSM 23193</strain>
    </source>
</reference>
<dbReference type="PROSITE" id="PS00893">
    <property type="entry name" value="NUDIX_BOX"/>
    <property type="match status" value="1"/>
</dbReference>
<dbReference type="RefSeq" id="WP_192534786.1">
    <property type="nucleotide sequence ID" value="NZ_JACZHT010000007.1"/>
</dbReference>
<dbReference type="InterPro" id="IPR015797">
    <property type="entry name" value="NUDIX_hydrolase-like_dom_sf"/>
</dbReference>
<feature type="compositionally biased region" description="Acidic residues" evidence="3">
    <location>
        <begin position="1"/>
        <end position="14"/>
    </location>
</feature>
<comment type="cofactor">
    <cofactor evidence="1">
        <name>Mg(2+)</name>
        <dbReference type="ChEBI" id="CHEBI:18420"/>
    </cofactor>
</comment>
<evidence type="ECO:0000313" key="5">
    <source>
        <dbReference type="EMBL" id="MBE1237772.1"/>
    </source>
</evidence>
<dbReference type="InterPro" id="IPR029401">
    <property type="entry name" value="Nudix_N"/>
</dbReference>
<feature type="domain" description="Nudix hydrolase" evidence="4">
    <location>
        <begin position="60"/>
        <end position="183"/>
    </location>
</feature>
<evidence type="ECO:0000256" key="1">
    <source>
        <dbReference type="ARBA" id="ARBA00001946"/>
    </source>
</evidence>
<dbReference type="EMBL" id="JACZHT010000007">
    <property type="protein sequence ID" value="MBE1237772.1"/>
    <property type="molecule type" value="Genomic_DNA"/>
</dbReference>
<evidence type="ECO:0000313" key="6">
    <source>
        <dbReference type="Proteomes" id="UP000631034"/>
    </source>
</evidence>